<dbReference type="PANTHER" id="PTHR32282:SF33">
    <property type="entry name" value="PEPTIDOGLYCAN GLYCOSYLTRANSFERASE"/>
    <property type="match status" value="1"/>
</dbReference>
<sequence length="172" mass="19674">MSFSLLQPLPLPNQPNHSSYQNSNLNTNPSSLPFFSLTHTHTHTHRSPTRSNSVHEGRVHWTQNSFKSHHFVPETLVVLTFSTLLLCLRLFSNALLPDFPRRWRNLIAFSAEAELRASSYPWHLWHAIVAYEDRRFFMHHGVDPVGIARAVLSFSARGGGSTITQQVRLYFG</sequence>
<dbReference type="Pfam" id="PF00912">
    <property type="entry name" value="Transgly"/>
    <property type="match status" value="1"/>
</dbReference>
<dbReference type="AlphaFoldDB" id="A0A8J4W1A9"/>
<keyword evidence="1" id="KW-0808">Transferase</keyword>
<accession>A0A8J4W1A9</accession>
<name>A0A8J4W1A9_9ROSI</name>
<dbReference type="EMBL" id="JRKL02001077">
    <property type="protein sequence ID" value="KAF3966206.1"/>
    <property type="molecule type" value="Genomic_DNA"/>
</dbReference>
<feature type="region of interest" description="Disordered" evidence="2">
    <location>
        <begin position="1"/>
        <end position="23"/>
    </location>
</feature>
<dbReference type="InterPro" id="IPR050396">
    <property type="entry name" value="Glycosyltr_51/Transpeptidase"/>
</dbReference>
<feature type="domain" description="Glycosyl transferase family 51" evidence="3">
    <location>
        <begin position="116"/>
        <end position="167"/>
    </location>
</feature>
<evidence type="ECO:0000313" key="4">
    <source>
        <dbReference type="EMBL" id="KAF3966206.1"/>
    </source>
</evidence>
<dbReference type="InterPro" id="IPR023346">
    <property type="entry name" value="Lysozyme-like_dom_sf"/>
</dbReference>
<dbReference type="Gene3D" id="1.10.3810.10">
    <property type="entry name" value="Biosynthetic peptidoglycan transglycosylase-like"/>
    <property type="match status" value="1"/>
</dbReference>
<evidence type="ECO:0000256" key="2">
    <source>
        <dbReference type="SAM" id="MobiDB-lite"/>
    </source>
</evidence>
<organism evidence="4 5">
    <name type="scientific">Castanea mollissima</name>
    <name type="common">Chinese chestnut</name>
    <dbReference type="NCBI Taxonomy" id="60419"/>
    <lineage>
        <taxon>Eukaryota</taxon>
        <taxon>Viridiplantae</taxon>
        <taxon>Streptophyta</taxon>
        <taxon>Embryophyta</taxon>
        <taxon>Tracheophyta</taxon>
        <taxon>Spermatophyta</taxon>
        <taxon>Magnoliopsida</taxon>
        <taxon>eudicotyledons</taxon>
        <taxon>Gunneridae</taxon>
        <taxon>Pentapetalae</taxon>
        <taxon>rosids</taxon>
        <taxon>fabids</taxon>
        <taxon>Fagales</taxon>
        <taxon>Fagaceae</taxon>
        <taxon>Castanea</taxon>
    </lineage>
</organism>
<protein>
    <recommendedName>
        <fullName evidence="3">Glycosyl transferase family 51 domain-containing protein</fullName>
    </recommendedName>
</protein>
<dbReference type="InterPro" id="IPR036950">
    <property type="entry name" value="PBP_transglycosylase"/>
</dbReference>
<gene>
    <name evidence="4" type="ORF">CMV_009673</name>
</gene>
<proteinExistence type="predicted"/>
<evidence type="ECO:0000313" key="5">
    <source>
        <dbReference type="Proteomes" id="UP000737018"/>
    </source>
</evidence>
<keyword evidence="5" id="KW-1185">Reference proteome</keyword>
<reference evidence="4" key="1">
    <citation type="submission" date="2020-03" db="EMBL/GenBank/DDBJ databases">
        <title>Castanea mollissima Vanexum genome sequencing.</title>
        <authorList>
            <person name="Staton M."/>
        </authorList>
    </citation>
    <scope>NUCLEOTIDE SEQUENCE</scope>
    <source>
        <tissue evidence="4">Leaf</tissue>
    </source>
</reference>
<dbReference type="OrthoDB" id="2017226at2759"/>
<dbReference type="PANTHER" id="PTHR32282">
    <property type="entry name" value="BINDING PROTEIN TRANSPEPTIDASE, PUTATIVE-RELATED"/>
    <property type="match status" value="1"/>
</dbReference>
<dbReference type="SUPFAM" id="SSF53955">
    <property type="entry name" value="Lysozyme-like"/>
    <property type="match status" value="1"/>
</dbReference>
<evidence type="ECO:0000256" key="1">
    <source>
        <dbReference type="ARBA" id="ARBA00022679"/>
    </source>
</evidence>
<dbReference type="GO" id="GO:0008955">
    <property type="term" value="F:peptidoglycan glycosyltransferase activity"/>
    <property type="evidence" value="ECO:0007669"/>
    <property type="project" value="TreeGrafter"/>
</dbReference>
<evidence type="ECO:0000259" key="3">
    <source>
        <dbReference type="Pfam" id="PF00912"/>
    </source>
</evidence>
<comment type="caution">
    <text evidence="4">The sequence shown here is derived from an EMBL/GenBank/DDBJ whole genome shotgun (WGS) entry which is preliminary data.</text>
</comment>
<dbReference type="InterPro" id="IPR001264">
    <property type="entry name" value="Glyco_trans_51"/>
</dbReference>
<dbReference type="Proteomes" id="UP000737018">
    <property type="component" value="Unassembled WGS sequence"/>
</dbReference>